<dbReference type="Proteomes" id="UP000002408">
    <property type="component" value="Chromosome"/>
</dbReference>
<keyword evidence="1" id="KW-0812">Transmembrane</keyword>
<evidence type="ECO:0000313" key="2">
    <source>
        <dbReference type="EMBL" id="ABS55867.1"/>
    </source>
</evidence>
<evidence type="ECO:0000256" key="1">
    <source>
        <dbReference type="SAM" id="Phobius"/>
    </source>
</evidence>
<keyword evidence="1" id="KW-0472">Membrane</keyword>
<protein>
    <submittedName>
        <fullName evidence="2">Uncharacterized protein</fullName>
    </submittedName>
</protein>
<organism evidence="2 3">
    <name type="scientific">Methanoregula boonei (strain DSM 21154 / JCM 14090 / 6A8)</name>
    <dbReference type="NCBI Taxonomy" id="456442"/>
    <lineage>
        <taxon>Archaea</taxon>
        <taxon>Methanobacteriati</taxon>
        <taxon>Methanobacteriota</taxon>
        <taxon>Stenosarchaea group</taxon>
        <taxon>Methanomicrobia</taxon>
        <taxon>Methanomicrobiales</taxon>
        <taxon>Methanoregulaceae</taxon>
        <taxon>Methanoregula</taxon>
    </lineage>
</organism>
<sequence>MDKKDITYIIAAFFIILVIAFVIKPLATGQPVNTGLSFTTTVPPTSPPLVTYTNITTITTAPTTSPPTPVPTWNQKIQTIGFVNPSNYGISSNQSLPQGRPINATLPDNNFTVYATITGTAGGTTQIVNIPFPYWELSYTITQAASPAAVSSFQITPTFGSGASISGVQGSFSTVQPQFSIQVMDATDPNRIVRTITPPGGIDFNLWSGTAYAVPAVTVTTFAKYATISPTPTASNTDPRPWLEKFYEGGRGYYFIINSQNIGSYTLKILIPSRYIGKY</sequence>
<accession>A7I806</accession>
<keyword evidence="1" id="KW-1133">Transmembrane helix</keyword>
<evidence type="ECO:0000313" key="3">
    <source>
        <dbReference type="Proteomes" id="UP000002408"/>
    </source>
</evidence>
<reference evidence="3" key="1">
    <citation type="journal article" date="2015" name="Microbiology">
        <title>Genome of Methanoregula boonei 6A8 reveals adaptations to oligotrophic peatland environments.</title>
        <authorList>
            <person name="Braeuer S."/>
            <person name="Cadillo-Quiroz H."/>
            <person name="Kyrpides N."/>
            <person name="Woyke T."/>
            <person name="Goodwin L."/>
            <person name="Detter C."/>
            <person name="Podell S."/>
            <person name="Yavitt J.B."/>
            <person name="Zinder S.H."/>
        </authorList>
    </citation>
    <scope>NUCLEOTIDE SEQUENCE [LARGE SCALE GENOMIC DNA]</scope>
    <source>
        <strain evidence="3">DSM 21154 / JCM 14090 / 6A8</strain>
    </source>
</reference>
<gene>
    <name evidence="2" type="ordered locus">Mboo_1349</name>
</gene>
<proteinExistence type="predicted"/>
<dbReference type="RefSeq" id="WP_012106900.1">
    <property type="nucleotide sequence ID" value="NC_009712.1"/>
</dbReference>
<dbReference type="HOGENOM" id="CLU_081186_0_0_2"/>
<dbReference type="eggNOG" id="arCOG06912">
    <property type="taxonomic scope" value="Archaea"/>
</dbReference>
<name>A7I806_METB6</name>
<dbReference type="KEGG" id="mbn:Mboo_1349"/>
<keyword evidence="3" id="KW-1185">Reference proteome</keyword>
<dbReference type="AlphaFoldDB" id="A7I806"/>
<feature type="transmembrane region" description="Helical" evidence="1">
    <location>
        <begin position="6"/>
        <end position="23"/>
    </location>
</feature>
<dbReference type="EMBL" id="CP000780">
    <property type="protein sequence ID" value="ABS55867.1"/>
    <property type="molecule type" value="Genomic_DNA"/>
</dbReference>
<dbReference type="OrthoDB" id="117707at2157"/>
<dbReference type="GeneID" id="5410285"/>